<evidence type="ECO:0000313" key="3">
    <source>
        <dbReference type="Proteomes" id="UP001153069"/>
    </source>
</evidence>
<comment type="caution">
    <text evidence="2">The sequence shown here is derived from an EMBL/GenBank/DDBJ whole genome shotgun (WGS) entry which is preliminary data.</text>
</comment>
<evidence type="ECO:0000313" key="2">
    <source>
        <dbReference type="EMBL" id="CAB9517786.1"/>
    </source>
</evidence>
<dbReference type="EMBL" id="CAICTM010000879">
    <property type="protein sequence ID" value="CAB9517786.1"/>
    <property type="molecule type" value="Genomic_DNA"/>
</dbReference>
<name>A0A9N8EEG6_9STRA</name>
<sequence length="193" mass="21955">MMSWMKLMLFAVMMVLVPWLVGAIGVRGGTDETLSLDQDASIKTPDRSLEQPPRLLRGVNVNGYTNFTFVCENQADRVRIVGANDRDKRVKCRNRPTPETDRVFCRQFDMDTRILVWHICPMMCSYSQCSQGCVNNATDGLLEVLDGRSRKKTVQCDDKPGRNSRFCRQFDARSDVPVWQVCPLMCPHLSGCN</sequence>
<keyword evidence="1" id="KW-0732">Signal</keyword>
<reference evidence="2" key="1">
    <citation type="submission" date="2020-06" db="EMBL/GenBank/DDBJ databases">
        <authorList>
            <consortium name="Plant Systems Biology data submission"/>
        </authorList>
    </citation>
    <scope>NUCLEOTIDE SEQUENCE</scope>
    <source>
        <strain evidence="2">D6</strain>
    </source>
</reference>
<accession>A0A9N8EEG6</accession>
<dbReference type="Proteomes" id="UP001153069">
    <property type="component" value="Unassembled WGS sequence"/>
</dbReference>
<gene>
    <name evidence="2" type="ORF">SEMRO_880_G215100.1</name>
</gene>
<proteinExistence type="predicted"/>
<evidence type="ECO:0000256" key="1">
    <source>
        <dbReference type="SAM" id="SignalP"/>
    </source>
</evidence>
<dbReference type="AlphaFoldDB" id="A0A9N8EEG6"/>
<organism evidence="2 3">
    <name type="scientific">Seminavis robusta</name>
    <dbReference type="NCBI Taxonomy" id="568900"/>
    <lineage>
        <taxon>Eukaryota</taxon>
        <taxon>Sar</taxon>
        <taxon>Stramenopiles</taxon>
        <taxon>Ochrophyta</taxon>
        <taxon>Bacillariophyta</taxon>
        <taxon>Bacillariophyceae</taxon>
        <taxon>Bacillariophycidae</taxon>
        <taxon>Naviculales</taxon>
        <taxon>Naviculaceae</taxon>
        <taxon>Seminavis</taxon>
    </lineage>
</organism>
<feature type="signal peptide" evidence="1">
    <location>
        <begin position="1"/>
        <end position="23"/>
    </location>
</feature>
<feature type="chain" id="PRO_5040391899" evidence="1">
    <location>
        <begin position="24"/>
        <end position="193"/>
    </location>
</feature>
<keyword evidence="3" id="KW-1185">Reference proteome</keyword>
<protein>
    <submittedName>
        <fullName evidence="2">Uncharacterized protein</fullName>
    </submittedName>
</protein>